<reference evidence="2" key="1">
    <citation type="submission" date="2016-11" db="UniProtKB">
        <authorList>
            <consortium name="WormBaseParasite"/>
        </authorList>
    </citation>
    <scope>IDENTIFICATION</scope>
</reference>
<keyword evidence="1" id="KW-1185">Reference proteome</keyword>
<dbReference type="AlphaFoldDB" id="A0A1I7UQA7"/>
<dbReference type="Proteomes" id="UP000095282">
    <property type="component" value="Unplaced"/>
</dbReference>
<evidence type="ECO:0000313" key="1">
    <source>
        <dbReference type="Proteomes" id="UP000095282"/>
    </source>
</evidence>
<dbReference type="eggNOG" id="ENOG502S40E">
    <property type="taxonomic scope" value="Eukaryota"/>
</dbReference>
<name>A0A1I7UQA7_9PELO</name>
<sequence>MVTGSAGGKNAALRRTMEIIAEQNEEYERQQRYAMSKHVVATGGHEGITTTGELLLNVARFGNPVKISNILLLIGYQWHHHKPHHQPSLHRYSFNREVQVHHQCLELR</sequence>
<organism evidence="1 2">
    <name type="scientific">Caenorhabditis tropicalis</name>
    <dbReference type="NCBI Taxonomy" id="1561998"/>
    <lineage>
        <taxon>Eukaryota</taxon>
        <taxon>Metazoa</taxon>
        <taxon>Ecdysozoa</taxon>
        <taxon>Nematoda</taxon>
        <taxon>Chromadorea</taxon>
        <taxon>Rhabditida</taxon>
        <taxon>Rhabditina</taxon>
        <taxon>Rhabditomorpha</taxon>
        <taxon>Rhabditoidea</taxon>
        <taxon>Rhabditidae</taxon>
        <taxon>Peloderinae</taxon>
        <taxon>Caenorhabditis</taxon>
    </lineage>
</organism>
<protein>
    <submittedName>
        <fullName evidence="2">Kinesin motor domain-containing protein</fullName>
    </submittedName>
</protein>
<evidence type="ECO:0000313" key="2">
    <source>
        <dbReference type="WBParaSite" id="Csp11.Scaffold630.g18273.t1"/>
    </source>
</evidence>
<dbReference type="WBParaSite" id="Csp11.Scaffold630.g18273.t1">
    <property type="protein sequence ID" value="Csp11.Scaffold630.g18273.t1"/>
    <property type="gene ID" value="Csp11.Scaffold630.g18273"/>
</dbReference>
<proteinExistence type="predicted"/>
<accession>A0A1I7UQA7</accession>